<dbReference type="PROSITE" id="PS51450">
    <property type="entry name" value="LRR"/>
    <property type="match status" value="6"/>
</dbReference>
<dbReference type="GO" id="GO:0038023">
    <property type="term" value="F:signaling receptor activity"/>
    <property type="evidence" value="ECO:0007669"/>
    <property type="project" value="TreeGrafter"/>
</dbReference>
<organism evidence="16 17">
    <name type="scientific">Ictalurus punctatus</name>
    <name type="common">Channel catfish</name>
    <name type="synonym">Silurus punctatus</name>
    <dbReference type="NCBI Taxonomy" id="7998"/>
    <lineage>
        <taxon>Eukaryota</taxon>
        <taxon>Metazoa</taxon>
        <taxon>Chordata</taxon>
        <taxon>Craniata</taxon>
        <taxon>Vertebrata</taxon>
        <taxon>Euteleostomi</taxon>
        <taxon>Actinopterygii</taxon>
        <taxon>Neopterygii</taxon>
        <taxon>Teleostei</taxon>
        <taxon>Ostariophysi</taxon>
        <taxon>Siluriformes</taxon>
        <taxon>Ictaluridae</taxon>
        <taxon>Ictalurus</taxon>
    </lineage>
</organism>
<protein>
    <submittedName>
        <fullName evidence="17">Toll-like receptor 22</fullName>
    </submittedName>
</protein>
<dbReference type="InterPro" id="IPR035897">
    <property type="entry name" value="Toll_tir_struct_dom_sf"/>
</dbReference>
<dbReference type="GO" id="GO:0009617">
    <property type="term" value="P:response to bacterium"/>
    <property type="evidence" value="ECO:0007669"/>
    <property type="project" value="Ensembl"/>
</dbReference>
<keyword evidence="7" id="KW-0677">Repeat</keyword>
<dbReference type="SMART" id="SM00369">
    <property type="entry name" value="LRR_TYP"/>
    <property type="match status" value="15"/>
</dbReference>
<dbReference type="InterPro" id="IPR000157">
    <property type="entry name" value="TIR_dom"/>
</dbReference>
<dbReference type="RefSeq" id="XP_017348610.1">
    <property type="nucleotide sequence ID" value="XM_017493121.3"/>
</dbReference>
<evidence type="ECO:0000259" key="15">
    <source>
        <dbReference type="PROSITE" id="PS50104"/>
    </source>
</evidence>
<keyword evidence="10 14" id="KW-0472">Membrane</keyword>
<keyword evidence="11" id="KW-0675">Receptor</keyword>
<evidence type="ECO:0000256" key="2">
    <source>
        <dbReference type="ARBA" id="ARBA00009634"/>
    </source>
</evidence>
<proteinExistence type="inferred from homology"/>
<evidence type="ECO:0000256" key="12">
    <source>
        <dbReference type="ARBA" id="ARBA00023180"/>
    </source>
</evidence>
<evidence type="ECO:0000256" key="3">
    <source>
        <dbReference type="ARBA" id="ARBA00022588"/>
    </source>
</evidence>
<dbReference type="FunFam" id="3.40.50.10140:FF:000001">
    <property type="entry name" value="Toll-like receptor 2"/>
    <property type="match status" value="1"/>
</dbReference>
<name>A0A2D0T1Z0_ICTPU</name>
<dbReference type="InterPro" id="IPR032675">
    <property type="entry name" value="LRR_dom_sf"/>
</dbReference>
<feature type="transmembrane region" description="Helical" evidence="14">
    <location>
        <begin position="751"/>
        <end position="774"/>
    </location>
</feature>
<keyword evidence="4" id="KW-0433">Leucine-rich repeat</keyword>
<dbReference type="OMA" id="FFIDWAM"/>
<dbReference type="CTD" id="403135"/>
<dbReference type="SMART" id="SM00255">
    <property type="entry name" value="TIR"/>
    <property type="match status" value="1"/>
</dbReference>
<dbReference type="Pfam" id="PF13855">
    <property type="entry name" value="LRR_8"/>
    <property type="match status" value="3"/>
</dbReference>
<keyword evidence="8" id="KW-0391">Immunity</keyword>
<evidence type="ECO:0000256" key="5">
    <source>
        <dbReference type="ARBA" id="ARBA00022692"/>
    </source>
</evidence>
<evidence type="ECO:0000256" key="8">
    <source>
        <dbReference type="ARBA" id="ARBA00022859"/>
    </source>
</evidence>
<dbReference type="KEGG" id="ipu:108279129"/>
<keyword evidence="3" id="KW-0399">Innate immunity</keyword>
<dbReference type="SMART" id="SM00365">
    <property type="entry name" value="LRR_SD22"/>
    <property type="match status" value="10"/>
</dbReference>
<keyword evidence="16" id="KW-1185">Reference proteome</keyword>
<reference evidence="16" key="1">
    <citation type="journal article" date="2016" name="Nat. Commun.">
        <title>The channel catfish genome sequence provides insights into the evolution of scale formation in teleosts.</title>
        <authorList>
            <person name="Liu Z."/>
            <person name="Liu S."/>
            <person name="Yao J."/>
            <person name="Bao L."/>
            <person name="Zhang J."/>
            <person name="Li Y."/>
            <person name="Jiang C."/>
            <person name="Sun L."/>
            <person name="Wang R."/>
            <person name="Zhang Y."/>
            <person name="Zhou T."/>
            <person name="Zeng Q."/>
            <person name="Fu Q."/>
            <person name="Gao S."/>
            <person name="Li N."/>
            <person name="Koren S."/>
            <person name="Jiang Y."/>
            <person name="Zimin A."/>
            <person name="Xu P."/>
            <person name="Phillippy A.M."/>
            <person name="Geng X."/>
            <person name="Song L."/>
            <person name="Sun F."/>
            <person name="Li C."/>
            <person name="Wang X."/>
            <person name="Chen A."/>
            <person name="Jin Y."/>
            <person name="Yuan Z."/>
            <person name="Yang Y."/>
            <person name="Tan S."/>
            <person name="Peatman E."/>
            <person name="Lu J."/>
            <person name="Qin Z."/>
            <person name="Dunham R."/>
            <person name="Li Z."/>
            <person name="Sonstegard T."/>
            <person name="Feng J."/>
            <person name="Danzmann R.G."/>
            <person name="Schroeder S."/>
            <person name="Scheffler B."/>
            <person name="Duke M.V."/>
            <person name="Ballard L."/>
            <person name="Kucuktas H."/>
            <person name="Kaltenboeck L."/>
            <person name="Liu H."/>
            <person name="Armbruster J."/>
            <person name="Xie Y."/>
            <person name="Kirby M.L."/>
            <person name="Tian Y."/>
            <person name="Flanagan M.E."/>
            <person name="Mu W."/>
            <person name="Waldbieser G.C."/>
        </authorList>
    </citation>
    <scope>NUCLEOTIDE SEQUENCE [LARGE SCALE GENOMIC DNA]</scope>
    <source>
        <strain evidence="16">SDA103</strain>
    </source>
</reference>
<keyword evidence="9 14" id="KW-1133">Transmembrane helix</keyword>
<gene>
    <name evidence="17" type="primary">tlr22</name>
</gene>
<evidence type="ECO:0000256" key="1">
    <source>
        <dbReference type="ARBA" id="ARBA00004479"/>
    </source>
</evidence>
<dbReference type="Gene3D" id="3.40.50.10140">
    <property type="entry name" value="Toll/interleukin-1 receptor homology (TIR) domain"/>
    <property type="match status" value="1"/>
</dbReference>
<keyword evidence="5 14" id="KW-0812">Transmembrane</keyword>
<dbReference type="GO" id="GO:0005886">
    <property type="term" value="C:plasma membrane"/>
    <property type="evidence" value="ECO:0007669"/>
    <property type="project" value="TreeGrafter"/>
</dbReference>
<evidence type="ECO:0000256" key="11">
    <source>
        <dbReference type="ARBA" id="ARBA00023170"/>
    </source>
</evidence>
<evidence type="ECO:0000313" key="17">
    <source>
        <dbReference type="RefSeq" id="XP_017348610.1"/>
    </source>
</evidence>
<dbReference type="GO" id="GO:0002221">
    <property type="term" value="P:pattern recognition receptor signaling pathway"/>
    <property type="evidence" value="ECO:0007669"/>
    <property type="project" value="Ensembl"/>
</dbReference>
<dbReference type="PROSITE" id="PS50104">
    <property type="entry name" value="TIR"/>
    <property type="match status" value="1"/>
</dbReference>
<evidence type="ECO:0000256" key="13">
    <source>
        <dbReference type="ARBA" id="ARBA00023198"/>
    </source>
</evidence>
<dbReference type="SUPFAM" id="SSF52058">
    <property type="entry name" value="L domain-like"/>
    <property type="match status" value="3"/>
</dbReference>
<keyword evidence="12" id="KW-0325">Glycoprotein</keyword>
<evidence type="ECO:0000256" key="10">
    <source>
        <dbReference type="ARBA" id="ARBA00023136"/>
    </source>
</evidence>
<keyword evidence="13" id="KW-0395">Inflammatory response</keyword>
<dbReference type="PANTHER" id="PTHR24365">
    <property type="entry name" value="TOLL-LIKE RECEPTOR"/>
    <property type="match status" value="1"/>
</dbReference>
<dbReference type="InterPro" id="IPR001611">
    <property type="entry name" value="Leu-rich_rpt"/>
</dbReference>
<feature type="domain" description="TIR" evidence="15">
    <location>
        <begin position="803"/>
        <end position="944"/>
    </location>
</feature>
<evidence type="ECO:0000256" key="9">
    <source>
        <dbReference type="ARBA" id="ARBA00022989"/>
    </source>
</evidence>
<evidence type="ECO:0000313" key="16">
    <source>
        <dbReference type="Proteomes" id="UP000221080"/>
    </source>
</evidence>
<dbReference type="PRINTS" id="PR01537">
    <property type="entry name" value="INTRLKN1R1F"/>
</dbReference>
<evidence type="ECO:0000256" key="4">
    <source>
        <dbReference type="ARBA" id="ARBA00022614"/>
    </source>
</evidence>
<accession>A0A2D0T1Z0</accession>
<dbReference type="STRING" id="7998.ENSIPUP00000012682"/>
<dbReference type="AlphaFoldDB" id="A0A2D0T1Z0"/>
<evidence type="ECO:0000256" key="7">
    <source>
        <dbReference type="ARBA" id="ARBA00022737"/>
    </source>
</evidence>
<dbReference type="InterPro" id="IPR003591">
    <property type="entry name" value="Leu-rich_rpt_typical-subtyp"/>
</dbReference>
<dbReference type="Proteomes" id="UP000221080">
    <property type="component" value="Chromosome 18"/>
</dbReference>
<reference evidence="17" key="2">
    <citation type="submission" date="2025-08" db="UniProtKB">
        <authorList>
            <consortium name="RefSeq"/>
        </authorList>
    </citation>
    <scope>IDENTIFICATION</scope>
    <source>
        <tissue evidence="17">Blood</tissue>
    </source>
</reference>
<keyword evidence="6" id="KW-0732">Signal</keyword>
<dbReference type="Gene3D" id="3.80.10.10">
    <property type="entry name" value="Ribonuclease Inhibitor"/>
    <property type="match status" value="4"/>
</dbReference>
<dbReference type="GO" id="GO:0045087">
    <property type="term" value="P:innate immune response"/>
    <property type="evidence" value="ECO:0007669"/>
    <property type="project" value="UniProtKB-KW"/>
</dbReference>
<dbReference type="FunFam" id="3.80.10.10:FF:000770">
    <property type="entry name" value="Uncharacterized protein"/>
    <property type="match status" value="1"/>
</dbReference>
<comment type="similarity">
    <text evidence="2">Belongs to the Toll-like receptor family.</text>
</comment>
<dbReference type="Pfam" id="PF01582">
    <property type="entry name" value="TIR"/>
    <property type="match status" value="1"/>
</dbReference>
<dbReference type="GeneID" id="108279129"/>
<dbReference type="GO" id="GO:0006954">
    <property type="term" value="P:inflammatory response"/>
    <property type="evidence" value="ECO:0007669"/>
    <property type="project" value="UniProtKB-KW"/>
</dbReference>
<evidence type="ECO:0000256" key="14">
    <source>
        <dbReference type="SAM" id="Phobius"/>
    </source>
</evidence>
<sequence length="965" mass="110928">MTANLDKLCSKATISLAVLCICIFSFQVNAFSLTNCTVSGALNDTEGLKVLCYNMGFCKVPSPIPSNVRYLDMSFNSISNIRVEEFDDLSYLSYLNLSNSKISWIQEGTAEHFPHLINLNLANNNLKGVSRGLLDGLADLQVLRLDGNNIEHIDKLAFSNLRNMKVLNLTKNNLQQIANIKPVILSPGLEELLIGSNNFDVFNSYDMPRTSLSLKKIDFSYNPLTKFQITENIFPNLDYLDISYCGQNRTMLWNITDKTFLNSVKVLNLTAVHIPEENIAAILHEVSWASLFKLRLNELKRMNTKTLLQYACLPGIRVLRMQRNKISKLTAYMLDPCSNLTELDFGDNEISHISLPVFKELTQLRVLHLQINRLTKVENLFRNLPLLEFLDLSRNRITRLTCSDFANLTQLSSLYLYSNRISKLPSCAFKDLNNLEILRLGSNKLLTIDTAFENDLPSLKVLQLTYNKLSTLPKESFKGLSNLRTLDIGENQISEIEPHAFSGLLNLTELLLSSNRITDKAIRDEKVFSGMPELKTLEIYSNLISYVDDTLGMPPFLLLGSLEILSIHSQRRGFGKIPSNLLQGLTSLKMFYGGSMNLKYLHPDTFSSTPKLWFLDLSKNSFADDKSITANVFHPIPKLSKLIISRSQIHSLNFVLNANLSRLSVIKASENMLDVINQTLIRSLPKLRFLDLMKNTFTCDCNNAFFIEWALKSNYTQVVYLSRYTCSYPLSLRGKSILDLKTEWCNVNIDFIMFVLSSVIVTLTLLVSFIYQFFQWQILYAYYLFVAFLYDSKRKQIHQQHGYKYDAFISYNARDEPWVVKELLPNLEGEQGWRLCLHHRDFEPGRSIIDNIMDGIYSSRKTICVITNNYLRSTWCSKEIQMANFRLFDEQKDVLILIFLEDIPTHQLSPYHRIRKLVKKKTYLKWPQNGEYTRFFWQKLRMALETKEGPEGEKPLLNGQGECDY</sequence>
<evidence type="ECO:0000256" key="6">
    <source>
        <dbReference type="ARBA" id="ARBA00022729"/>
    </source>
</evidence>
<comment type="subcellular location">
    <subcellularLocation>
        <location evidence="1">Membrane</location>
        <topology evidence="1">Single-pass type I membrane protein</topology>
    </subcellularLocation>
</comment>
<dbReference type="OrthoDB" id="1421090at2759"/>
<dbReference type="SUPFAM" id="SSF52200">
    <property type="entry name" value="Toll/Interleukin receptor TIR domain"/>
    <property type="match status" value="1"/>
</dbReference>
<dbReference type="PANTHER" id="PTHR24365:SF522">
    <property type="entry name" value="LOW QUALITY PROTEIN: TOLL-LIKE RECEPTOR 13-RELATED"/>
    <property type="match status" value="1"/>
</dbReference>